<dbReference type="CDD" id="cd00688">
    <property type="entry name" value="ISOPREN_C2_like"/>
    <property type="match status" value="1"/>
</dbReference>
<dbReference type="InterPro" id="IPR008928">
    <property type="entry name" value="6-hairpin_glycosidase_sf"/>
</dbReference>
<keyword evidence="3" id="KW-1185">Reference proteome</keyword>
<organism evidence="2 3">
    <name type="scientific">Aciditerrimonas ferrireducens</name>
    <dbReference type="NCBI Taxonomy" id="667306"/>
    <lineage>
        <taxon>Bacteria</taxon>
        <taxon>Bacillati</taxon>
        <taxon>Actinomycetota</taxon>
        <taxon>Acidimicrobiia</taxon>
        <taxon>Acidimicrobiales</taxon>
        <taxon>Acidimicrobiaceae</taxon>
        <taxon>Aciditerrimonas</taxon>
    </lineage>
</organism>
<comment type="caution">
    <text evidence="2">The sequence shown here is derived from an EMBL/GenBank/DDBJ whole genome shotgun (WGS) entry which is preliminary data.</text>
</comment>
<dbReference type="SUPFAM" id="SSF48208">
    <property type="entry name" value="Six-hairpin glycosidases"/>
    <property type="match status" value="1"/>
</dbReference>
<evidence type="ECO:0000313" key="2">
    <source>
        <dbReference type="EMBL" id="MFC0082401.1"/>
    </source>
</evidence>
<protein>
    <submittedName>
        <fullName evidence="2">Prenyltransferase/squalene oxidase repeat-containing protein</fullName>
    </submittedName>
</protein>
<dbReference type="InterPro" id="IPR012341">
    <property type="entry name" value="6hp_glycosidase-like_sf"/>
</dbReference>
<name>A0ABV6C3Y5_9ACTN</name>
<accession>A0ABV6C3Y5</accession>
<gene>
    <name evidence="2" type="ORF">ACFFRE_09630</name>
</gene>
<feature type="compositionally biased region" description="Polar residues" evidence="1">
    <location>
        <begin position="379"/>
        <end position="396"/>
    </location>
</feature>
<dbReference type="EMBL" id="JBHLYQ010000098">
    <property type="protein sequence ID" value="MFC0082401.1"/>
    <property type="molecule type" value="Genomic_DNA"/>
</dbReference>
<dbReference type="Gene3D" id="1.50.10.10">
    <property type="match status" value="1"/>
</dbReference>
<reference evidence="2 3" key="1">
    <citation type="submission" date="2024-09" db="EMBL/GenBank/DDBJ databases">
        <authorList>
            <person name="Sun Q."/>
            <person name="Mori K."/>
        </authorList>
    </citation>
    <scope>NUCLEOTIDE SEQUENCE [LARGE SCALE GENOMIC DNA]</scope>
    <source>
        <strain evidence="2 3">JCM 15389</strain>
    </source>
</reference>
<feature type="region of interest" description="Disordered" evidence="1">
    <location>
        <begin position="351"/>
        <end position="396"/>
    </location>
</feature>
<dbReference type="RefSeq" id="WP_377789978.1">
    <property type="nucleotide sequence ID" value="NZ_JBHLYQ010000098.1"/>
</dbReference>
<evidence type="ECO:0000313" key="3">
    <source>
        <dbReference type="Proteomes" id="UP001589788"/>
    </source>
</evidence>
<evidence type="ECO:0000256" key="1">
    <source>
        <dbReference type="SAM" id="MobiDB-lite"/>
    </source>
</evidence>
<proteinExistence type="predicted"/>
<dbReference type="Proteomes" id="UP001589788">
    <property type="component" value="Unassembled WGS sequence"/>
</dbReference>
<sequence>MRPARTTTGEGLGLEDARASARSIAVCQRPDGMIPWFEGGHADPWNHVEAAMALDVAGLAEEAWAAYQWLVRRQLPEGGWFNYYAADGSVEDPRIDTNTCAYLATGAWHRYLLHGELAELGALWPAVDRAVELVLRCQRPDGTIRWSIDPDGRPGRYALLTGSSSVLSSLRCAVACAEALGEERPAWELAAGRLAHAIAHRPGAFEPKDEFAMDWYYPVLSGALEAPRAQARLAGGWRRFVIEGRGVRCVANQPWVTAAETAECAIALAALGQRARAESLLSWTASHRQADGSYLTGLVVPHGVSFPRDEATTYSAAAVVLAGDALARWTPAAGLLLGESLPEVVDLEAVGGVDGEDGAEPETDRGGAQRRSRARSEPQVPSSLQSPEATASHHSS</sequence>